<evidence type="ECO:0000256" key="2">
    <source>
        <dbReference type="SAM" id="SignalP"/>
    </source>
</evidence>
<dbReference type="RefSeq" id="WP_249510649.1">
    <property type="nucleotide sequence ID" value="NZ_CP093362.1"/>
</dbReference>
<accession>A0ABY4PFV3</accession>
<feature type="coiled-coil region" evidence="1">
    <location>
        <begin position="176"/>
        <end position="210"/>
    </location>
</feature>
<evidence type="ECO:0000256" key="1">
    <source>
        <dbReference type="SAM" id="Coils"/>
    </source>
</evidence>
<feature type="signal peptide" evidence="2">
    <location>
        <begin position="1"/>
        <end position="29"/>
    </location>
</feature>
<protein>
    <submittedName>
        <fullName evidence="3">Uncharacterized protein</fullName>
    </submittedName>
</protein>
<organism evidence="3 4">
    <name type="scientific">Apilactobacillus apisilvae</name>
    <dbReference type="NCBI Taxonomy" id="2923364"/>
    <lineage>
        <taxon>Bacteria</taxon>
        <taxon>Bacillati</taxon>
        <taxon>Bacillota</taxon>
        <taxon>Bacilli</taxon>
        <taxon>Lactobacillales</taxon>
        <taxon>Lactobacillaceae</taxon>
        <taxon>Apilactobacillus</taxon>
    </lineage>
</organism>
<gene>
    <name evidence="3" type="ORF">MOO46_05290</name>
</gene>
<dbReference type="Proteomes" id="UP000831859">
    <property type="component" value="Chromosome"/>
</dbReference>
<sequence length="235" mass="26814">MNKNIKTILYSLIATFTVTTAIGSINANANTKKYNHFDKAETSAKTITKNQNWADRLNKHGYTFRIQKHQMDSFSGEFTRNLNRKKPSNYSLKDVEKFADSNMNFRVNHIWSYKNGLEANVVSQSGKVSGWIQYNSLYNKEQANKSLKPLIKIENRIADKAEDVTFYQYEGKKIHENKINKAKASINNDLKQAQTEANKLTGNNKKLADKSIKEAKVFAKNSDIKNLPALLVGRM</sequence>
<evidence type="ECO:0000313" key="4">
    <source>
        <dbReference type="Proteomes" id="UP000831859"/>
    </source>
</evidence>
<keyword evidence="4" id="KW-1185">Reference proteome</keyword>
<reference evidence="3 4" key="1">
    <citation type="journal article" date="2022" name="Int. J. Syst. Evol. Microbiol.">
        <title>Apilactobacillus apisilvae sp. nov., Nicolia spurrieriana gen. nov. sp. nov., Bombilactobacillus folatiphilus sp. nov. and Bombilactobacillus thymidiniphilus sp. nov., four new lactic acid bacterial isolates from stingless bees Tetragonula carbonaria and Austroplebeia australis.</title>
        <authorList>
            <person name="Oliphant S.A."/>
            <person name="Watson-Haigh N.S."/>
            <person name="Sumby K.M."/>
            <person name="Gardner J."/>
            <person name="Groom S."/>
            <person name="Jiranek V."/>
        </authorList>
    </citation>
    <scope>NUCLEOTIDE SEQUENCE [LARGE SCALE GENOMIC DNA]</scope>
    <source>
        <strain evidence="3 4">SG5_A10</strain>
    </source>
</reference>
<dbReference type="EMBL" id="CP093362">
    <property type="protein sequence ID" value="UQS84665.1"/>
    <property type="molecule type" value="Genomic_DNA"/>
</dbReference>
<proteinExistence type="predicted"/>
<evidence type="ECO:0000313" key="3">
    <source>
        <dbReference type="EMBL" id="UQS84665.1"/>
    </source>
</evidence>
<keyword evidence="1" id="KW-0175">Coiled coil</keyword>
<keyword evidence="2" id="KW-0732">Signal</keyword>
<name>A0ABY4PFV3_9LACO</name>
<feature type="chain" id="PRO_5045189087" evidence="2">
    <location>
        <begin position="30"/>
        <end position="235"/>
    </location>
</feature>